<dbReference type="SUPFAM" id="SSF56801">
    <property type="entry name" value="Acetyl-CoA synthetase-like"/>
    <property type="match status" value="1"/>
</dbReference>
<accession>Q1ZR74</accession>
<dbReference type="Proteomes" id="UP000001603">
    <property type="component" value="Unassembled WGS sequence"/>
</dbReference>
<dbReference type="NCBIfam" id="NF006167">
    <property type="entry name" value="PRK08308.1"/>
    <property type="match status" value="1"/>
</dbReference>
<dbReference type="HOGENOM" id="CLU_670490_0_0_6"/>
<dbReference type="InterPro" id="IPR025110">
    <property type="entry name" value="AMP-bd_C"/>
</dbReference>
<dbReference type="PROSITE" id="PS00455">
    <property type="entry name" value="AMP_BINDING"/>
    <property type="match status" value="1"/>
</dbReference>
<dbReference type="Pfam" id="PF00501">
    <property type="entry name" value="AMP-binding"/>
    <property type="match status" value="1"/>
</dbReference>
<dbReference type="Pfam" id="PF13193">
    <property type="entry name" value="AMP-binding_C"/>
    <property type="match status" value="1"/>
</dbReference>
<organism evidence="5 6">
    <name type="scientific">Photobacterium angustum (strain S14 / CCUG 15956)</name>
    <name type="common">Vibrio sp. (strain S14 / CCUG 15956)</name>
    <dbReference type="NCBI Taxonomy" id="314292"/>
    <lineage>
        <taxon>Bacteria</taxon>
        <taxon>Pseudomonadati</taxon>
        <taxon>Pseudomonadota</taxon>
        <taxon>Gammaproteobacteria</taxon>
        <taxon>Vibrionales</taxon>
        <taxon>Vibrionaceae</taxon>
        <taxon>Photobacterium</taxon>
    </lineage>
</organism>
<dbReference type="EMBL" id="AAOJ01000002">
    <property type="protein sequence ID" value="EAS65453.1"/>
    <property type="molecule type" value="Genomic_DNA"/>
</dbReference>
<gene>
    <name evidence="5" type="ORF">VAS14_07018</name>
</gene>
<dbReference type="EC" id="2.3.1.86" evidence="5"/>
<comment type="caution">
    <text evidence="5">The sequence shown here is derived from an EMBL/GenBank/DDBJ whole genome shotgun (WGS) entry which is preliminary data.</text>
</comment>
<keyword evidence="5" id="KW-0012">Acyltransferase</keyword>
<comment type="similarity">
    <text evidence="1">Belongs to the ATP-dependent AMP-binding enzyme family.</text>
</comment>
<dbReference type="InterPro" id="IPR045851">
    <property type="entry name" value="AMP-bd_C_sf"/>
</dbReference>
<dbReference type="eggNOG" id="COG0318">
    <property type="taxonomic scope" value="Bacteria"/>
</dbReference>
<reference evidence="5 6" key="1">
    <citation type="journal article" date="2009" name="Proc. Natl. Acad. Sci. U.S.A.">
        <title>The genomic basis of trophic strategy in marine bacteria.</title>
        <authorList>
            <person name="Lauro F.M."/>
            <person name="McDougald D."/>
            <person name="Thomas T."/>
            <person name="Williams T.J."/>
            <person name="Egan S."/>
            <person name="Rice S."/>
            <person name="DeMaere M.Z."/>
            <person name="Ting L."/>
            <person name="Ertan H."/>
            <person name="Johnson J."/>
            <person name="Ferriera S."/>
            <person name="Lapidus A."/>
            <person name="Anderson I."/>
            <person name="Kyrpides N."/>
            <person name="Munk A.C."/>
            <person name="Detter C."/>
            <person name="Han C.S."/>
            <person name="Brown M.V."/>
            <person name="Robb F.T."/>
            <person name="Kjelleberg S."/>
            <person name="Cavicchioli R."/>
        </authorList>
    </citation>
    <scope>NUCLEOTIDE SEQUENCE [LARGE SCALE GENOMIC DNA]</scope>
    <source>
        <strain evidence="5 6">S14</strain>
    </source>
</reference>
<keyword evidence="2" id="KW-0436">Ligase</keyword>
<dbReference type="PANTHER" id="PTHR43201:SF5">
    <property type="entry name" value="MEDIUM-CHAIN ACYL-COA LIGASE ACSF2, MITOCHONDRIAL"/>
    <property type="match status" value="1"/>
</dbReference>
<dbReference type="InterPro" id="IPR042099">
    <property type="entry name" value="ANL_N_sf"/>
</dbReference>
<dbReference type="GO" id="GO:0006631">
    <property type="term" value="P:fatty acid metabolic process"/>
    <property type="evidence" value="ECO:0007669"/>
    <property type="project" value="TreeGrafter"/>
</dbReference>
<evidence type="ECO:0000256" key="1">
    <source>
        <dbReference type="ARBA" id="ARBA00006432"/>
    </source>
</evidence>
<dbReference type="PANTHER" id="PTHR43201">
    <property type="entry name" value="ACYL-COA SYNTHETASE"/>
    <property type="match status" value="1"/>
</dbReference>
<feature type="domain" description="AMP-binding enzyme C-terminal" evidence="4">
    <location>
        <begin position="341"/>
        <end position="413"/>
    </location>
</feature>
<dbReference type="GO" id="GO:0031956">
    <property type="term" value="F:medium-chain fatty acid-CoA ligase activity"/>
    <property type="evidence" value="ECO:0007669"/>
    <property type="project" value="TreeGrafter"/>
</dbReference>
<protein>
    <submittedName>
        <fullName evidence="5">Acyl-CoA synthase</fullName>
        <ecNumber evidence="5">2.3.1.86</ecNumber>
    </submittedName>
</protein>
<evidence type="ECO:0000313" key="5">
    <source>
        <dbReference type="EMBL" id="EAS65453.1"/>
    </source>
</evidence>
<feature type="domain" description="AMP-dependent synthetase/ligase" evidence="3">
    <location>
        <begin position="109"/>
        <end position="284"/>
    </location>
</feature>
<dbReference type="GO" id="GO:0004321">
    <property type="term" value="F:fatty-acyl-CoA synthase activity"/>
    <property type="evidence" value="ECO:0007669"/>
    <property type="project" value="UniProtKB-EC"/>
</dbReference>
<evidence type="ECO:0000256" key="2">
    <source>
        <dbReference type="ARBA" id="ARBA00022598"/>
    </source>
</evidence>
<name>Q1ZR74_PHOAS</name>
<dbReference type="InterPro" id="IPR000873">
    <property type="entry name" value="AMP-dep_synth/lig_dom"/>
</dbReference>
<keyword evidence="5" id="KW-0808">Transferase</keyword>
<evidence type="ECO:0000313" key="6">
    <source>
        <dbReference type="Proteomes" id="UP000001603"/>
    </source>
</evidence>
<dbReference type="Gene3D" id="3.30.300.30">
    <property type="match status" value="1"/>
</dbReference>
<dbReference type="InterPro" id="IPR020845">
    <property type="entry name" value="AMP-binding_CS"/>
</dbReference>
<dbReference type="Gene3D" id="3.40.50.12780">
    <property type="entry name" value="N-terminal domain of ligase-like"/>
    <property type="match status" value="1"/>
</dbReference>
<sequence length="430" mass="48005">MRFRALLNNRYIMIYVNDDYIDSAFFSQCFQIFSAHPQLKDCAGKRVAVCLQNPAQLLALCLYLKRNDGSFYPILATTPRLAAKRLADKANCHIVIFDIEQTGLTLKREDKDQQAVLVQTSSGTTGEPKVITRSWSSIDEEIESYVTTFTAPQSMTPLIACPITHSYGLICGVLVALKRDLVPVIITNINPKYLLRKCLENSEHLLYSSPSLLHSLVQLYPKQEQLHAVMTSGTVLPQAWFEAIKVRSQYLFQQYGCSEAGCIAVCENPDYANQMGFPLPHLRVSAGSDVTSPQEIIVSKNKLDINTKDLGFFDVQGQLCFVSRSDDMINVSGLNVYPQDVENVVMELAEITDAVVFKRADELSGERVCLQFVADTMIEPSRIRQWCGTRLANHQLPVDIEQREIIEKAANGKINRKALSQSSVSIAAIG</sequence>
<evidence type="ECO:0000259" key="4">
    <source>
        <dbReference type="Pfam" id="PF13193"/>
    </source>
</evidence>
<proteinExistence type="inferred from homology"/>
<evidence type="ECO:0000259" key="3">
    <source>
        <dbReference type="Pfam" id="PF00501"/>
    </source>
</evidence>
<dbReference type="AlphaFoldDB" id="Q1ZR74"/>